<evidence type="ECO:0000313" key="1">
    <source>
        <dbReference type="EMBL" id="AAC77809.1"/>
    </source>
</evidence>
<dbReference type="EMBL" id="AF058928">
    <property type="protein sequence ID" value="AAC77809.1"/>
    <property type="molecule type" value="Genomic_DNA"/>
</dbReference>
<proteinExistence type="predicted"/>
<organismHost>
    <name type="scientific">Lepidoptera</name>
    <name type="common">moths &amp; butterflies</name>
    <dbReference type="NCBI Taxonomy" id="7088"/>
</organismHost>
<gene>
    <name evidence="1" type="primary">ORF111-like gene</name>
</gene>
<dbReference type="InterPro" id="IPR009289">
    <property type="entry name" value="Baculo_8kDa"/>
</dbReference>
<accession>Q9YWK7</accession>
<reference evidence="1" key="1">
    <citation type="journal article" date="1998" name="J. Gen. Virol.">
        <title>Distinct gene arrangement in the Buzura suppressaria single-nucleocapsid nucleopolyhedrovirus genome.</title>
        <authorList>
            <person name="Hu Z.H."/>
            <person name="Arif B.M."/>
            <person name="Jin F."/>
            <person name="Martens J.W."/>
            <person name="Chen X.W."/>
            <person name="Sun J.S."/>
            <person name="Zuidema D."/>
            <person name="Goldbach R.W."/>
            <person name="Vlak J.M."/>
        </authorList>
    </citation>
    <scope>NUCLEOTIDE SEQUENCE</scope>
</reference>
<protein>
    <submittedName>
        <fullName evidence="1">Uncharacterized protein ORF111-like gene</fullName>
    </submittedName>
</protein>
<dbReference type="Pfam" id="PF06096">
    <property type="entry name" value="Baculo_8kDa"/>
    <property type="match status" value="1"/>
</dbReference>
<name>Q9YWK7_NPVBS</name>
<organism evidence="1">
    <name type="scientific">Buzura suppressaria nuclear polyhedrosis virus</name>
    <name type="common">BsNPV</name>
    <dbReference type="NCBI Taxonomy" id="74320"/>
    <lineage>
        <taxon>Viruses</taxon>
        <taxon>Viruses incertae sedis</taxon>
        <taxon>Naldaviricetes</taxon>
        <taxon>Lefavirales</taxon>
        <taxon>Baculoviridae</taxon>
        <taxon>Alphabaculovirus</taxon>
        <taxon>Alphabaculovirus busuppressariae</taxon>
    </lineage>
</organism>
<sequence>MDSYLCNFYNNQRKPCKPTTLHDKNLPRATYEDICDTRRLFCTEIQSNRKDDKFKTIGYNKENTGRH</sequence>